<reference evidence="2 3" key="1">
    <citation type="submission" date="2019-07" db="EMBL/GenBank/DDBJ databases">
        <title>Whole genome shotgun sequence of Skermanella aerolata NBRC 106429.</title>
        <authorList>
            <person name="Hosoyama A."/>
            <person name="Uohara A."/>
            <person name="Ohji S."/>
            <person name="Ichikawa N."/>
        </authorList>
    </citation>
    <scope>NUCLEOTIDE SEQUENCE [LARGE SCALE GENOMIC DNA]</scope>
    <source>
        <strain evidence="2 3">NBRC 106429</strain>
    </source>
</reference>
<protein>
    <recommendedName>
        <fullName evidence="1">Methyltransferase domain-containing protein</fullName>
    </recommendedName>
</protein>
<dbReference type="InterPro" id="IPR029063">
    <property type="entry name" value="SAM-dependent_MTases_sf"/>
</dbReference>
<dbReference type="Gene3D" id="3.40.50.150">
    <property type="entry name" value="Vaccinia Virus protein VP39"/>
    <property type="match status" value="1"/>
</dbReference>
<dbReference type="SUPFAM" id="SSF53335">
    <property type="entry name" value="S-adenosyl-L-methionine-dependent methyltransferases"/>
    <property type="match status" value="1"/>
</dbReference>
<evidence type="ECO:0000259" key="1">
    <source>
        <dbReference type="Pfam" id="PF13649"/>
    </source>
</evidence>
<evidence type="ECO:0000313" key="3">
    <source>
        <dbReference type="Proteomes" id="UP000321523"/>
    </source>
</evidence>
<evidence type="ECO:0000313" key="2">
    <source>
        <dbReference type="EMBL" id="GEO40472.1"/>
    </source>
</evidence>
<organism evidence="2 3">
    <name type="scientific">Skermanella aerolata</name>
    <dbReference type="NCBI Taxonomy" id="393310"/>
    <lineage>
        <taxon>Bacteria</taxon>
        <taxon>Pseudomonadati</taxon>
        <taxon>Pseudomonadota</taxon>
        <taxon>Alphaproteobacteria</taxon>
        <taxon>Rhodospirillales</taxon>
        <taxon>Azospirillaceae</taxon>
        <taxon>Skermanella</taxon>
    </lineage>
</organism>
<dbReference type="CDD" id="cd02440">
    <property type="entry name" value="AdoMet_MTases"/>
    <property type="match status" value="1"/>
</dbReference>
<dbReference type="RefSeq" id="WP_211099288.1">
    <property type="nucleotide sequence ID" value="NZ_BJYZ01000021.1"/>
</dbReference>
<keyword evidence="3" id="KW-1185">Reference proteome</keyword>
<gene>
    <name evidence="2" type="ORF">SAE02_46200</name>
</gene>
<proteinExistence type="predicted"/>
<accession>A0A512DVI2</accession>
<dbReference type="InterPro" id="IPR041698">
    <property type="entry name" value="Methyltransf_25"/>
</dbReference>
<dbReference type="Proteomes" id="UP000321523">
    <property type="component" value="Unassembled WGS sequence"/>
</dbReference>
<feature type="domain" description="Methyltransferase" evidence="1">
    <location>
        <begin position="75"/>
        <end position="164"/>
    </location>
</feature>
<dbReference type="AlphaFoldDB" id="A0A512DVI2"/>
<comment type="caution">
    <text evidence="2">The sequence shown here is derived from an EMBL/GenBank/DDBJ whole genome shotgun (WGS) entry which is preliminary data.</text>
</comment>
<name>A0A512DVI2_9PROT</name>
<dbReference type="Pfam" id="PF13649">
    <property type="entry name" value="Methyltransf_25"/>
    <property type="match status" value="1"/>
</dbReference>
<dbReference type="EMBL" id="BJYZ01000021">
    <property type="protein sequence ID" value="GEO40472.1"/>
    <property type="molecule type" value="Genomic_DNA"/>
</dbReference>
<sequence length="248" mass="27877">MSGGADQSRRVSGAADLSRRSFDPELMDTEQVSFEEFQHCLRDLRRINLCTLAYRPTLTWLGRVVKQTGRRHLRILDVGFGYGDMLREIDRWAAKRGIEVELTGVDLNPWSAKAAALATPPGTRIDYRTGDLFDLPPDTACDVVISSLFTHHLDDTLLVRFLRWMDGHADLGWFSNDLHRHAVSHAFARAMVASLPVNRLVVHDAPLSVARAFTSDDWERLLADAGFAPGAVSVEWFTPFRYGVGRIK</sequence>